<dbReference type="OrthoDB" id="5809766at2759"/>
<name>A0A016V3Z1_9BILA</name>
<gene>
    <name evidence="3" type="primary">Acey_s0017.g3324</name>
    <name evidence="3" type="synonym">Acey-F23H11.5</name>
    <name evidence="3" type="ORF">Y032_0017g3324</name>
</gene>
<dbReference type="AlphaFoldDB" id="A0A016V3Z1"/>
<keyword evidence="4" id="KW-1185">Reference proteome</keyword>
<feature type="transmembrane region" description="Helical" evidence="1">
    <location>
        <begin position="121"/>
        <end position="144"/>
    </location>
</feature>
<accession>A0A016V3Z1</accession>
<dbReference type="InterPro" id="IPR031973">
    <property type="entry name" value="Deltameth_res_prag01"/>
</dbReference>
<keyword evidence="1" id="KW-0812">Transmembrane</keyword>
<dbReference type="Pfam" id="PF16020">
    <property type="entry name" value="Deltameth_res"/>
    <property type="match status" value="1"/>
</dbReference>
<proteinExistence type="predicted"/>
<feature type="domain" description="Deltamethrin resistance protein prag01" evidence="2">
    <location>
        <begin position="100"/>
        <end position="143"/>
    </location>
</feature>
<keyword evidence="1" id="KW-0472">Membrane</keyword>
<keyword evidence="1" id="KW-1133">Transmembrane helix</keyword>
<sequence>MKPESFRNIERMRMRAVSTRMAASALPGASHNDKACWAFDRYQWKGSFKSLLPSAAPKMNRALFSRFMALRRAASMQPKRFGSGGHEVLNPGPPVTLDYMAVPFQPYAKVHAELQSKFNRYLFISATMFIVSFGLALYTDVFAMDTLTKPKSYRNRHKNN</sequence>
<evidence type="ECO:0000313" key="4">
    <source>
        <dbReference type="Proteomes" id="UP000024635"/>
    </source>
</evidence>
<dbReference type="EMBL" id="JARK01001353">
    <property type="protein sequence ID" value="EYC22394.1"/>
    <property type="molecule type" value="Genomic_DNA"/>
</dbReference>
<evidence type="ECO:0000259" key="2">
    <source>
        <dbReference type="Pfam" id="PF16020"/>
    </source>
</evidence>
<dbReference type="Proteomes" id="UP000024635">
    <property type="component" value="Unassembled WGS sequence"/>
</dbReference>
<evidence type="ECO:0000313" key="3">
    <source>
        <dbReference type="EMBL" id="EYC22394.1"/>
    </source>
</evidence>
<evidence type="ECO:0000256" key="1">
    <source>
        <dbReference type="SAM" id="Phobius"/>
    </source>
</evidence>
<reference evidence="4" key="1">
    <citation type="journal article" date="2015" name="Nat. Genet.">
        <title>The genome and transcriptome of the zoonotic hookworm Ancylostoma ceylanicum identify infection-specific gene families.</title>
        <authorList>
            <person name="Schwarz E.M."/>
            <person name="Hu Y."/>
            <person name="Antoshechkin I."/>
            <person name="Miller M.M."/>
            <person name="Sternberg P.W."/>
            <person name="Aroian R.V."/>
        </authorList>
    </citation>
    <scope>NUCLEOTIDE SEQUENCE</scope>
    <source>
        <strain evidence="4">HY135</strain>
    </source>
</reference>
<comment type="caution">
    <text evidence="3">The sequence shown here is derived from an EMBL/GenBank/DDBJ whole genome shotgun (WGS) entry which is preliminary data.</text>
</comment>
<protein>
    <recommendedName>
        <fullName evidence="2">Deltamethrin resistance protein prag01 domain-containing protein</fullName>
    </recommendedName>
</protein>
<organism evidence="3 4">
    <name type="scientific">Ancylostoma ceylanicum</name>
    <dbReference type="NCBI Taxonomy" id="53326"/>
    <lineage>
        <taxon>Eukaryota</taxon>
        <taxon>Metazoa</taxon>
        <taxon>Ecdysozoa</taxon>
        <taxon>Nematoda</taxon>
        <taxon>Chromadorea</taxon>
        <taxon>Rhabditida</taxon>
        <taxon>Rhabditina</taxon>
        <taxon>Rhabditomorpha</taxon>
        <taxon>Strongyloidea</taxon>
        <taxon>Ancylostomatidae</taxon>
        <taxon>Ancylostomatinae</taxon>
        <taxon>Ancylostoma</taxon>
    </lineage>
</organism>